<dbReference type="InterPro" id="IPR053143">
    <property type="entry name" value="Arylsulfate_ST"/>
</dbReference>
<keyword evidence="1" id="KW-0732">Signal</keyword>
<dbReference type="InterPro" id="IPR038477">
    <property type="entry name" value="ASST_N_sf"/>
</dbReference>
<proteinExistence type="predicted"/>
<dbReference type="EMBL" id="BAABJZ010000081">
    <property type="protein sequence ID" value="GAA4890091.1"/>
    <property type="molecule type" value="Genomic_DNA"/>
</dbReference>
<keyword evidence="4" id="KW-1185">Reference proteome</keyword>
<dbReference type="InterPro" id="IPR010262">
    <property type="entry name" value="Arylsulfotransferase_bact"/>
</dbReference>
<dbReference type="Pfam" id="PF05935">
    <property type="entry name" value="Arylsulfotrans"/>
    <property type="match status" value="1"/>
</dbReference>
<dbReference type="PANTHER" id="PTHR35340:SF10">
    <property type="entry name" value="CYTOPLASMIC PROTEIN"/>
    <property type="match status" value="1"/>
</dbReference>
<feature type="domain" description="Arylsulfotransferase N-terminal" evidence="2">
    <location>
        <begin position="36"/>
        <end position="122"/>
    </location>
</feature>
<dbReference type="RefSeq" id="WP_345335661.1">
    <property type="nucleotide sequence ID" value="NZ_BAABJZ010000081.1"/>
</dbReference>
<reference evidence="4" key="1">
    <citation type="journal article" date="2019" name="Int. J. Syst. Evol. Microbiol.">
        <title>The Global Catalogue of Microorganisms (GCM) 10K type strain sequencing project: providing services to taxonomists for standard genome sequencing and annotation.</title>
        <authorList>
            <consortium name="The Broad Institute Genomics Platform"/>
            <consortium name="The Broad Institute Genome Sequencing Center for Infectious Disease"/>
            <person name="Wu L."/>
            <person name="Ma J."/>
        </authorList>
    </citation>
    <scope>NUCLEOTIDE SEQUENCE [LARGE SCALE GENOMIC DNA]</scope>
    <source>
        <strain evidence="4">JCM 18401</strain>
    </source>
</reference>
<feature type="signal peptide" evidence="1">
    <location>
        <begin position="1"/>
        <end position="21"/>
    </location>
</feature>
<evidence type="ECO:0000313" key="4">
    <source>
        <dbReference type="Proteomes" id="UP001499988"/>
    </source>
</evidence>
<name>A0ABP9F0M2_9GAMM</name>
<evidence type="ECO:0000259" key="2">
    <source>
        <dbReference type="Pfam" id="PF17425"/>
    </source>
</evidence>
<protein>
    <submittedName>
        <fullName evidence="3">Aryl-sulfate sulfotransferase</fullName>
    </submittedName>
</protein>
<dbReference type="Proteomes" id="UP001499988">
    <property type="component" value="Unassembled WGS sequence"/>
</dbReference>
<dbReference type="Gene3D" id="2.60.40.3100">
    <property type="entry name" value="Arylsulphate sulphotransferase monomer, N-terminal domain"/>
    <property type="match status" value="1"/>
</dbReference>
<dbReference type="InterPro" id="IPR035391">
    <property type="entry name" value="Arylsulfotran_N"/>
</dbReference>
<dbReference type="Pfam" id="PF17425">
    <property type="entry name" value="Arylsulfotran_N"/>
    <property type="match status" value="1"/>
</dbReference>
<sequence>MKKFKISIVALAVSAPLALSAAVFPPAPPAGDLGRIIVNPYGIAPLSAVIETNNKNVSDVEVIVKGKGKKGVDISYDVGPQSLLTHDGIPVFGMYADFRNTVEVSYKLDGKPVQETYTIQTPAISDFAMDNRSLSRLQKVDVKKVAPGFEDRLYLVNSFTFNPNGSDIAWRSNTGAAGFDQAPHVYVVDTEGEFRWWLDQNSIYDANSRDIDKRGSLMGFRATDKGTFTFVQGQKFFEMDMMGHFSRNEILPRGYQDASHEAVKMPNGDMLVRAAKTNYLRPDGTVVHTIRDHILQVDQEGKLVDVWDLNKILDPMRDNVLVSLDAGAVCMNVDTELEGETVKIEPDAPYGDLPGVGTGRNWAHINSIDYDPSDDSIILSSRHQAAVIKIGRNKEVTWIIAARAGWNDQLAEKVLQPVDSKGKKIKCTDNGKCEGDFDFTWTQHTAFLSSKGTITVLDNGDGRHMEQPALPSMKYTRFVEYKVNEKKGTVEQVWEYGKERGYEWYSPITSVTEYRPETDTMFGFNGSIEIFKPGQGTRGKINEIDYKTKDVKVEIDVFTTKPHVPHYRASIVEQVNLFND</sequence>
<evidence type="ECO:0000256" key="1">
    <source>
        <dbReference type="SAM" id="SignalP"/>
    </source>
</evidence>
<feature type="chain" id="PRO_5045518405" evidence="1">
    <location>
        <begin position="22"/>
        <end position="580"/>
    </location>
</feature>
<comment type="caution">
    <text evidence="3">The sequence shown here is derived from an EMBL/GenBank/DDBJ whole genome shotgun (WGS) entry which is preliminary data.</text>
</comment>
<accession>A0ABP9F0M2</accession>
<evidence type="ECO:0000313" key="3">
    <source>
        <dbReference type="EMBL" id="GAA4890091.1"/>
    </source>
</evidence>
<dbReference type="PANTHER" id="PTHR35340">
    <property type="entry name" value="PQQ ENZYME REPEAT PROTEIN-RELATED"/>
    <property type="match status" value="1"/>
</dbReference>
<organism evidence="3 4">
    <name type="scientific">Ferrimonas pelagia</name>
    <dbReference type="NCBI Taxonomy" id="1177826"/>
    <lineage>
        <taxon>Bacteria</taxon>
        <taxon>Pseudomonadati</taxon>
        <taxon>Pseudomonadota</taxon>
        <taxon>Gammaproteobacteria</taxon>
        <taxon>Alteromonadales</taxon>
        <taxon>Ferrimonadaceae</taxon>
        <taxon>Ferrimonas</taxon>
    </lineage>
</organism>
<gene>
    <name evidence="3" type="ORF">GCM10023333_24200</name>
</gene>